<reference evidence="1" key="1">
    <citation type="submission" date="2021-01" db="EMBL/GenBank/DDBJ databases">
        <authorList>
            <consortium name="Aspergillus chevalieri M1 genome sequencing consortium"/>
            <person name="Kazuki M."/>
            <person name="Futagami T."/>
        </authorList>
    </citation>
    <scope>NUCLEOTIDE SEQUENCE</scope>
    <source>
        <strain evidence="1">M1</strain>
    </source>
</reference>
<accession>A0A7R7VNB7</accession>
<evidence type="ECO:0000313" key="2">
    <source>
        <dbReference type="Proteomes" id="UP000637239"/>
    </source>
</evidence>
<dbReference type="KEGG" id="ache:ACHE_40325S"/>
<sequence>MCACCRMDAGADPTYRWAPESEAQHCNLNFLARQKNVHLRHLGVSEPPLSSLELPVIYLVVLGRGESLARYLGVSLLNDFVEEKFNKLFSTCSPPLAETDNAQGSDILSWVDVIRKFNYDQAEYTDDGTYRFPVQGLLVQISEADYAIIQSGILHKLHNPWPDSRDAQEELETVELAIAEVSEWNQYALRGGIVTVPSSKVQFRLVANILHSHST</sequence>
<dbReference type="Proteomes" id="UP000637239">
    <property type="component" value="Chromosome 4"/>
</dbReference>
<name>A0A7R7VNB7_ASPCH</name>
<evidence type="ECO:0000313" key="1">
    <source>
        <dbReference type="EMBL" id="BCR87761.1"/>
    </source>
</evidence>
<dbReference type="AlphaFoldDB" id="A0A7R7VNB7"/>
<dbReference type="RefSeq" id="XP_043136283.1">
    <property type="nucleotide sequence ID" value="XM_043278511.1"/>
</dbReference>
<keyword evidence="2" id="KW-1185">Reference proteome</keyword>
<gene>
    <name evidence="1" type="ORF">ACHE_40325S</name>
</gene>
<proteinExistence type="predicted"/>
<dbReference type="GeneID" id="66982120"/>
<organism evidence="1 2">
    <name type="scientific">Aspergillus chevalieri</name>
    <name type="common">Eurotium chevalieri</name>
    <dbReference type="NCBI Taxonomy" id="182096"/>
    <lineage>
        <taxon>Eukaryota</taxon>
        <taxon>Fungi</taxon>
        <taxon>Dikarya</taxon>
        <taxon>Ascomycota</taxon>
        <taxon>Pezizomycotina</taxon>
        <taxon>Eurotiomycetes</taxon>
        <taxon>Eurotiomycetidae</taxon>
        <taxon>Eurotiales</taxon>
        <taxon>Aspergillaceae</taxon>
        <taxon>Aspergillus</taxon>
        <taxon>Aspergillus subgen. Aspergillus</taxon>
    </lineage>
</organism>
<dbReference type="EMBL" id="AP024419">
    <property type="protein sequence ID" value="BCR87761.1"/>
    <property type="molecule type" value="Genomic_DNA"/>
</dbReference>
<protein>
    <submittedName>
        <fullName evidence="1">Uncharacterized protein</fullName>
    </submittedName>
</protein>
<reference evidence="1" key="2">
    <citation type="submission" date="2021-02" db="EMBL/GenBank/DDBJ databases">
        <title>Aspergillus chevalieri M1 genome sequence.</title>
        <authorList>
            <person name="Kadooka C."/>
            <person name="Mori K."/>
            <person name="Futagami T."/>
        </authorList>
    </citation>
    <scope>NUCLEOTIDE SEQUENCE</scope>
    <source>
        <strain evidence="1">M1</strain>
    </source>
</reference>